<dbReference type="GO" id="GO:0051301">
    <property type="term" value="P:cell division"/>
    <property type="evidence" value="ECO:0007669"/>
    <property type="project" value="UniProtKB-KW"/>
</dbReference>
<dbReference type="SUPFAM" id="SSF48371">
    <property type="entry name" value="ARM repeat"/>
    <property type="match status" value="1"/>
</dbReference>
<dbReference type="PANTHER" id="PTHR13255:SF0">
    <property type="entry name" value="ATAXIN-10"/>
    <property type="match status" value="1"/>
</dbReference>
<reference evidence="7" key="1">
    <citation type="submission" date="2022-07" db="EMBL/GenBank/DDBJ databases">
        <authorList>
            <person name="Trinca V."/>
            <person name="Uliana J.V.C."/>
            <person name="Torres T.T."/>
            <person name="Ward R.J."/>
            <person name="Monesi N."/>
        </authorList>
    </citation>
    <scope>NUCLEOTIDE SEQUENCE</scope>
    <source>
        <strain evidence="7">HSMRA1968</strain>
        <tissue evidence="7">Whole embryos</tissue>
    </source>
</reference>
<evidence type="ECO:0000313" key="8">
    <source>
        <dbReference type="Proteomes" id="UP001151699"/>
    </source>
</evidence>
<evidence type="ECO:0000256" key="2">
    <source>
        <dbReference type="ARBA" id="ARBA00018804"/>
    </source>
</evidence>
<protein>
    <recommendedName>
        <fullName evidence="2">Ataxin-10</fullName>
    </recommendedName>
</protein>
<proteinExistence type="inferred from homology"/>
<dbReference type="GO" id="GO:0005829">
    <property type="term" value="C:cytosol"/>
    <property type="evidence" value="ECO:0007669"/>
    <property type="project" value="TreeGrafter"/>
</dbReference>
<dbReference type="AlphaFoldDB" id="A0A9Q0S0K3"/>
<gene>
    <name evidence="7" type="primary">Atxn10</name>
    <name evidence="7" type="ORF">Bhyg_06017</name>
</gene>
<comment type="caution">
    <text evidence="7">The sequence shown here is derived from an EMBL/GenBank/DDBJ whole genome shotgun (WGS) entry which is preliminary data.</text>
</comment>
<dbReference type="PANTHER" id="PTHR13255">
    <property type="entry name" value="ATAXIN-10"/>
    <property type="match status" value="1"/>
</dbReference>
<dbReference type="Pfam" id="PF09759">
    <property type="entry name" value="Atx10homo_assoc"/>
    <property type="match status" value="1"/>
</dbReference>
<organism evidence="7 8">
    <name type="scientific">Pseudolycoriella hygida</name>
    <dbReference type="NCBI Taxonomy" id="35572"/>
    <lineage>
        <taxon>Eukaryota</taxon>
        <taxon>Metazoa</taxon>
        <taxon>Ecdysozoa</taxon>
        <taxon>Arthropoda</taxon>
        <taxon>Hexapoda</taxon>
        <taxon>Insecta</taxon>
        <taxon>Pterygota</taxon>
        <taxon>Neoptera</taxon>
        <taxon>Endopterygota</taxon>
        <taxon>Diptera</taxon>
        <taxon>Nematocera</taxon>
        <taxon>Sciaroidea</taxon>
        <taxon>Sciaridae</taxon>
        <taxon>Pseudolycoriella</taxon>
    </lineage>
</organism>
<dbReference type="InterPro" id="IPR019156">
    <property type="entry name" value="Ataxin-10_domain"/>
</dbReference>
<dbReference type="OrthoDB" id="379794at2759"/>
<dbReference type="GO" id="GO:0031175">
    <property type="term" value="P:neuron projection development"/>
    <property type="evidence" value="ECO:0007669"/>
    <property type="project" value="TreeGrafter"/>
</dbReference>
<comment type="function">
    <text evidence="5">May play a role in the regulation of cytokinesis. May play a role in signaling by stimulating protein glycosylation. Induces neuritogenesis by activating the Ras-MAP kinase pathway and is necessary for the survival of cerebellar neurons. Does not appear to play a major role in ciliogenesis.</text>
</comment>
<evidence type="ECO:0000256" key="3">
    <source>
        <dbReference type="ARBA" id="ARBA00022618"/>
    </source>
</evidence>
<name>A0A9Q0S0K3_9DIPT</name>
<keyword evidence="4" id="KW-0131">Cell cycle</keyword>
<feature type="domain" description="Ataxin-10" evidence="6">
    <location>
        <begin position="350"/>
        <end position="435"/>
    </location>
</feature>
<evidence type="ECO:0000313" key="7">
    <source>
        <dbReference type="EMBL" id="KAJ6641082.1"/>
    </source>
</evidence>
<dbReference type="InterPro" id="IPR051374">
    <property type="entry name" value="Ataxin-10/CTR86_families"/>
</dbReference>
<dbReference type="Gene3D" id="1.25.10.10">
    <property type="entry name" value="Leucine-rich Repeat Variant"/>
    <property type="match status" value="2"/>
</dbReference>
<dbReference type="InterPro" id="IPR011989">
    <property type="entry name" value="ARM-like"/>
</dbReference>
<accession>A0A9Q0S0K3</accession>
<comment type="similarity">
    <text evidence="1">Belongs to the ataxin-10 family.</text>
</comment>
<keyword evidence="8" id="KW-1185">Reference proteome</keyword>
<sequence length="446" mass="50136">MNPEDSIDDSERIKLLMEQFKSKVFQSKDEIFSALDAIGKIISRNSDFLNSTQLSVATDCLRVIRQACPQGADVQSYIVNALPVIGFIESVFTTALKDANKQLYLVSLQVLANLIINHSSNQQVIWGHFNQLLVKFLQASDFPHKDMCLMLLHNIYCVGGLIQDNGKDFLKLLLQILEEEIHNGKSTIPEFLQLFLEHFVTKQKRVTPMYMLLSSNERILLLNFVSDLIKENHSGDTVVTTELLQCISKEFKKKSDCILKTETTYLNCIEPKEVMALVEVISQASADKSYKHVFADDGSLFLNIGCLLRNVQALGKNGENIFSPIQKLEQIAPSSTSNAEFEADVSYSLKTMLVRSIGNLACRNSKNQDLAREMEIMMAVLDCTHMDARNPLIKEWSILAIRNLCEGNMENQQLIASLTKVGDADNSDILKEFNIDLGSMRINPSV</sequence>
<dbReference type="InterPro" id="IPR016024">
    <property type="entry name" value="ARM-type_fold"/>
</dbReference>
<evidence type="ECO:0000256" key="1">
    <source>
        <dbReference type="ARBA" id="ARBA00008384"/>
    </source>
</evidence>
<keyword evidence="3" id="KW-0132">Cell division</keyword>
<evidence type="ECO:0000256" key="5">
    <source>
        <dbReference type="ARBA" id="ARBA00045173"/>
    </source>
</evidence>
<evidence type="ECO:0000259" key="6">
    <source>
        <dbReference type="Pfam" id="PF09759"/>
    </source>
</evidence>
<dbReference type="EMBL" id="WJQU01000002">
    <property type="protein sequence ID" value="KAJ6641082.1"/>
    <property type="molecule type" value="Genomic_DNA"/>
</dbReference>
<dbReference type="Proteomes" id="UP001151699">
    <property type="component" value="Chromosome B"/>
</dbReference>
<evidence type="ECO:0000256" key="4">
    <source>
        <dbReference type="ARBA" id="ARBA00023306"/>
    </source>
</evidence>